<dbReference type="Proteomes" id="UP000290244">
    <property type="component" value="Chromosome"/>
</dbReference>
<gene>
    <name evidence="1" type="ORF">EMK97_16715</name>
</gene>
<dbReference type="OrthoDB" id="674527at2"/>
<keyword evidence="2" id="KW-1185">Reference proteome</keyword>
<evidence type="ECO:0000313" key="1">
    <source>
        <dbReference type="EMBL" id="QBG37259.1"/>
    </source>
</evidence>
<accession>A0A4P6PAB4</accession>
<organism evidence="1 2">
    <name type="scientific">Litorilituus sediminis</name>
    <dbReference type="NCBI Taxonomy" id="718192"/>
    <lineage>
        <taxon>Bacteria</taxon>
        <taxon>Pseudomonadati</taxon>
        <taxon>Pseudomonadota</taxon>
        <taxon>Gammaproteobacteria</taxon>
        <taxon>Alteromonadales</taxon>
        <taxon>Colwelliaceae</taxon>
        <taxon>Litorilituus</taxon>
    </lineage>
</organism>
<dbReference type="KEGG" id="lsd:EMK97_16715"/>
<reference evidence="1 2" key="1">
    <citation type="submission" date="2018-12" db="EMBL/GenBank/DDBJ databases">
        <title>Complete genome of Litorilituus sediminis.</title>
        <authorList>
            <person name="Liu A."/>
            <person name="Rong J."/>
        </authorList>
    </citation>
    <scope>NUCLEOTIDE SEQUENCE [LARGE SCALE GENOMIC DNA]</scope>
    <source>
        <strain evidence="1 2">JCM 17549</strain>
    </source>
</reference>
<sequence length="105" mass="12084">MNTIVSDWQIVSVMDKDEHIGDVLWATCVEDMTFRFFKGDYICTSRIIESRSNSQLIRTHSGSLYQTLGDGKHSVIQLRDFELLRNGFSPQVIQQLNDHTGQIIH</sequence>
<dbReference type="EMBL" id="CP034759">
    <property type="protein sequence ID" value="QBG37259.1"/>
    <property type="molecule type" value="Genomic_DNA"/>
</dbReference>
<dbReference type="AlphaFoldDB" id="A0A4P6PAB4"/>
<protein>
    <submittedName>
        <fullName evidence="1">Uncharacterized protein</fullName>
    </submittedName>
</protein>
<evidence type="ECO:0000313" key="2">
    <source>
        <dbReference type="Proteomes" id="UP000290244"/>
    </source>
</evidence>
<name>A0A4P6PAB4_9GAMM</name>
<dbReference type="RefSeq" id="WP_130603925.1">
    <property type="nucleotide sequence ID" value="NZ_CP034759.1"/>
</dbReference>
<proteinExistence type="predicted"/>